<evidence type="ECO:0000256" key="4">
    <source>
        <dbReference type="ARBA" id="ARBA00022519"/>
    </source>
</evidence>
<feature type="domain" description="General secretion pathway GspH" evidence="9">
    <location>
        <begin position="49"/>
        <end position="165"/>
    </location>
</feature>
<dbReference type="PROSITE" id="PS00409">
    <property type="entry name" value="PROKAR_NTER_METHYL"/>
    <property type="match status" value="1"/>
</dbReference>
<keyword evidence="7 8" id="KW-0472">Membrane</keyword>
<evidence type="ECO:0000256" key="5">
    <source>
        <dbReference type="ARBA" id="ARBA00022692"/>
    </source>
</evidence>
<dbReference type="GO" id="GO:0015628">
    <property type="term" value="P:protein secretion by the type II secretion system"/>
    <property type="evidence" value="ECO:0007669"/>
    <property type="project" value="InterPro"/>
</dbReference>
<evidence type="ECO:0000256" key="3">
    <source>
        <dbReference type="ARBA" id="ARBA00022481"/>
    </source>
</evidence>
<organism evidence="10">
    <name type="scientific">mine drainage metagenome</name>
    <dbReference type="NCBI Taxonomy" id="410659"/>
    <lineage>
        <taxon>unclassified sequences</taxon>
        <taxon>metagenomes</taxon>
        <taxon>ecological metagenomes</taxon>
    </lineage>
</organism>
<keyword evidence="6 8" id="KW-1133">Transmembrane helix</keyword>
<feature type="transmembrane region" description="Helical" evidence="8">
    <location>
        <begin position="12"/>
        <end position="33"/>
    </location>
</feature>
<evidence type="ECO:0000256" key="2">
    <source>
        <dbReference type="ARBA" id="ARBA00022475"/>
    </source>
</evidence>
<keyword evidence="5 8" id="KW-0812">Transmembrane</keyword>
<dbReference type="Gene3D" id="3.55.40.10">
    <property type="entry name" value="minor pseudopilin epsh domain"/>
    <property type="match status" value="1"/>
</dbReference>
<proteinExistence type="predicted"/>
<keyword evidence="3" id="KW-0488">Methylation</keyword>
<accession>A0A1J5STK5</accession>
<dbReference type="SUPFAM" id="SSF54523">
    <property type="entry name" value="Pili subunits"/>
    <property type="match status" value="1"/>
</dbReference>
<evidence type="ECO:0000256" key="8">
    <source>
        <dbReference type="SAM" id="Phobius"/>
    </source>
</evidence>
<dbReference type="GO" id="GO:0015627">
    <property type="term" value="C:type II protein secretion system complex"/>
    <property type="evidence" value="ECO:0007669"/>
    <property type="project" value="InterPro"/>
</dbReference>
<dbReference type="AlphaFoldDB" id="A0A1J5STK5"/>
<dbReference type="InterPro" id="IPR045584">
    <property type="entry name" value="Pilin-like"/>
</dbReference>
<evidence type="ECO:0000259" key="9">
    <source>
        <dbReference type="Pfam" id="PF12019"/>
    </source>
</evidence>
<dbReference type="GO" id="GO:0005886">
    <property type="term" value="C:plasma membrane"/>
    <property type="evidence" value="ECO:0007669"/>
    <property type="project" value="UniProtKB-SubCell"/>
</dbReference>
<keyword evidence="4" id="KW-0997">Cell inner membrane</keyword>
<evidence type="ECO:0000256" key="1">
    <source>
        <dbReference type="ARBA" id="ARBA00004377"/>
    </source>
</evidence>
<dbReference type="InterPro" id="IPR022346">
    <property type="entry name" value="T2SS_GspH"/>
</dbReference>
<sequence>MLKLSLHYKQSGFSLVELMVGIAIMAILVTLGMPSYNAWIHNTRVRTGAESIQNGLQLARAEAVKHNTKVEFELDANSGWTVGCVVPVEPDCPSVIQQRTASDGSSTDVTVVTIPADSDTVVFNNLGTVSTDATDPVPFTQVDLSSATLSVADSRPLRVTIGVGGNTRMCDPSTTLAASDPRKC</sequence>
<dbReference type="EMBL" id="MLJW01000054">
    <property type="protein sequence ID" value="OIR04948.1"/>
    <property type="molecule type" value="Genomic_DNA"/>
</dbReference>
<dbReference type="InterPro" id="IPR012902">
    <property type="entry name" value="N_methyl_site"/>
</dbReference>
<dbReference type="NCBIfam" id="TIGR02532">
    <property type="entry name" value="IV_pilin_GFxxxE"/>
    <property type="match status" value="1"/>
</dbReference>
<gene>
    <name evidence="10" type="primary">fimA_5</name>
    <name evidence="10" type="ORF">GALL_130380</name>
</gene>
<comment type="caution">
    <text evidence="10">The sequence shown here is derived from an EMBL/GenBank/DDBJ whole genome shotgun (WGS) entry which is preliminary data.</text>
</comment>
<comment type="subcellular location">
    <subcellularLocation>
        <location evidence="1">Cell inner membrane</location>
        <topology evidence="1">Single-pass membrane protein</topology>
    </subcellularLocation>
</comment>
<keyword evidence="2" id="KW-1003">Cell membrane</keyword>
<dbReference type="Pfam" id="PF12019">
    <property type="entry name" value="GspH"/>
    <property type="match status" value="1"/>
</dbReference>
<reference evidence="10" key="1">
    <citation type="submission" date="2016-10" db="EMBL/GenBank/DDBJ databases">
        <title>Sequence of Gallionella enrichment culture.</title>
        <authorList>
            <person name="Poehlein A."/>
            <person name="Muehling M."/>
            <person name="Daniel R."/>
        </authorList>
    </citation>
    <scope>NUCLEOTIDE SEQUENCE</scope>
</reference>
<dbReference type="Pfam" id="PF07963">
    <property type="entry name" value="N_methyl"/>
    <property type="match status" value="1"/>
</dbReference>
<evidence type="ECO:0000256" key="7">
    <source>
        <dbReference type="ARBA" id="ARBA00023136"/>
    </source>
</evidence>
<evidence type="ECO:0000256" key="6">
    <source>
        <dbReference type="ARBA" id="ARBA00022989"/>
    </source>
</evidence>
<name>A0A1J5STK5_9ZZZZ</name>
<protein>
    <submittedName>
        <fullName evidence="10">Fimbrial protein</fullName>
    </submittedName>
</protein>
<evidence type="ECO:0000313" key="10">
    <source>
        <dbReference type="EMBL" id="OIR04948.1"/>
    </source>
</evidence>